<dbReference type="Gene3D" id="3.30.420.10">
    <property type="entry name" value="Ribonuclease H-like superfamily/Ribonuclease H"/>
    <property type="match status" value="1"/>
</dbReference>
<comment type="caution">
    <text evidence="2">The sequence shown here is derived from an EMBL/GenBank/DDBJ whole genome shotgun (WGS) entry which is preliminary data.</text>
</comment>
<evidence type="ECO:0000313" key="3">
    <source>
        <dbReference type="Proteomes" id="UP001160148"/>
    </source>
</evidence>
<dbReference type="PANTHER" id="PTHR46060:SF1">
    <property type="entry name" value="MARINER MOS1 TRANSPOSASE-LIKE PROTEIN"/>
    <property type="match status" value="1"/>
</dbReference>
<dbReference type="Pfam" id="PF01359">
    <property type="entry name" value="Transposase_1"/>
    <property type="match status" value="1"/>
</dbReference>
<keyword evidence="3" id="KW-1185">Reference proteome</keyword>
<name>A0AAV0Y5J8_9HEMI</name>
<feature type="domain" description="Mos1 transposase HTH" evidence="1">
    <location>
        <begin position="8"/>
        <end position="53"/>
    </location>
</feature>
<evidence type="ECO:0000313" key="2">
    <source>
        <dbReference type="EMBL" id="CAI6376058.1"/>
    </source>
</evidence>
<dbReference type="Pfam" id="PF17906">
    <property type="entry name" value="HTH_48"/>
    <property type="match status" value="1"/>
</dbReference>
<accession>A0AAV0Y5J8</accession>
<sequence>MCDVKNEQRIVIKFLVKSGEKTAEIFRKLQRVFGNDCLSKPRVYEWASRFASGRESTQDDARSGAPKIVHTRQNVERLRVLVRTDRRLTVRMMSSELGINKETIRQMLHGDLLMRKLCAMLVPKMLTVEQKELRRSICEDFLERIQSEGRDWMSSIITADESWVYQYDPETRRQSKQWIEEGGERPTKARMSRSQIKTMLICFFDVRGIVHKEFVPQGQTVTGVFYIEVLKRLCHRMSRVRPELAKNGWILHHDNAPAHTSLKVQQFLTSRNIKTLPHPPYSPDLAPLDFWLFPKLKEPMKGHRYEDLEDIQRAVTTVLKSLTSGDFQECFQKWEERWTKCVRLGGEYCEGMGA</sequence>
<organism evidence="2 3">
    <name type="scientific">Macrosiphum euphorbiae</name>
    <name type="common">potato aphid</name>
    <dbReference type="NCBI Taxonomy" id="13131"/>
    <lineage>
        <taxon>Eukaryota</taxon>
        <taxon>Metazoa</taxon>
        <taxon>Ecdysozoa</taxon>
        <taxon>Arthropoda</taxon>
        <taxon>Hexapoda</taxon>
        <taxon>Insecta</taxon>
        <taxon>Pterygota</taxon>
        <taxon>Neoptera</taxon>
        <taxon>Paraneoptera</taxon>
        <taxon>Hemiptera</taxon>
        <taxon>Sternorrhyncha</taxon>
        <taxon>Aphidomorpha</taxon>
        <taxon>Aphidoidea</taxon>
        <taxon>Aphididae</taxon>
        <taxon>Macrosiphini</taxon>
        <taxon>Macrosiphum</taxon>
    </lineage>
</organism>
<dbReference type="InterPro" id="IPR036397">
    <property type="entry name" value="RNaseH_sf"/>
</dbReference>
<gene>
    <name evidence="2" type="ORF">MEUPH1_LOCUS29477</name>
</gene>
<dbReference type="EMBL" id="CARXXK010001417">
    <property type="protein sequence ID" value="CAI6376058.1"/>
    <property type="molecule type" value="Genomic_DNA"/>
</dbReference>
<proteinExistence type="predicted"/>
<dbReference type="InterPro" id="IPR041426">
    <property type="entry name" value="Mos1_HTH"/>
</dbReference>
<dbReference type="Proteomes" id="UP001160148">
    <property type="component" value="Unassembled WGS sequence"/>
</dbReference>
<protein>
    <recommendedName>
        <fullName evidence="1">Mos1 transposase HTH domain-containing protein</fullName>
    </recommendedName>
</protein>
<dbReference type="InterPro" id="IPR001888">
    <property type="entry name" value="Transposase_1"/>
</dbReference>
<evidence type="ECO:0000259" key="1">
    <source>
        <dbReference type="Pfam" id="PF17906"/>
    </source>
</evidence>
<dbReference type="PANTHER" id="PTHR46060">
    <property type="entry name" value="MARINER MOS1 TRANSPOSASE-LIKE PROTEIN"/>
    <property type="match status" value="1"/>
</dbReference>
<dbReference type="Gene3D" id="1.10.10.1450">
    <property type="match status" value="1"/>
</dbReference>
<dbReference type="AlphaFoldDB" id="A0AAV0Y5J8"/>
<dbReference type="InterPro" id="IPR052709">
    <property type="entry name" value="Transposase-MT_Hybrid"/>
</dbReference>
<reference evidence="2 3" key="1">
    <citation type="submission" date="2023-01" db="EMBL/GenBank/DDBJ databases">
        <authorList>
            <person name="Whitehead M."/>
        </authorList>
    </citation>
    <scope>NUCLEOTIDE SEQUENCE [LARGE SCALE GENOMIC DNA]</scope>
</reference>
<dbReference type="GO" id="GO:0003676">
    <property type="term" value="F:nucleic acid binding"/>
    <property type="evidence" value="ECO:0007669"/>
    <property type="project" value="InterPro"/>
</dbReference>